<dbReference type="Proteomes" id="UP001281761">
    <property type="component" value="Unassembled WGS sequence"/>
</dbReference>
<evidence type="ECO:0000313" key="2">
    <source>
        <dbReference type="Proteomes" id="UP001281761"/>
    </source>
</evidence>
<dbReference type="EMBL" id="JARBJD010000007">
    <property type="protein sequence ID" value="KAK2963148.1"/>
    <property type="molecule type" value="Genomic_DNA"/>
</dbReference>
<keyword evidence="2" id="KW-1185">Reference proteome</keyword>
<dbReference type="PANTHER" id="PTHR16219">
    <property type="entry name" value="AUGMIN SUBUNIT 4 FAMILY MEMBER"/>
    <property type="match status" value="1"/>
</dbReference>
<reference evidence="1 2" key="1">
    <citation type="journal article" date="2022" name="bioRxiv">
        <title>Genomics of Preaxostyla Flagellates Illuminates Evolutionary Transitions and the Path Towards Mitochondrial Loss.</title>
        <authorList>
            <person name="Novak L.V.F."/>
            <person name="Treitli S.C."/>
            <person name="Pyrih J."/>
            <person name="Halakuc P."/>
            <person name="Pipaliya S.V."/>
            <person name="Vacek V."/>
            <person name="Brzon O."/>
            <person name="Soukal P."/>
            <person name="Eme L."/>
            <person name="Dacks J.B."/>
            <person name="Karnkowska A."/>
            <person name="Elias M."/>
            <person name="Hampl V."/>
        </authorList>
    </citation>
    <scope>NUCLEOTIDE SEQUENCE [LARGE SCALE GENOMIC DNA]</scope>
    <source>
        <strain evidence="1">NAU3</strain>
        <tissue evidence="1">Gut</tissue>
    </source>
</reference>
<evidence type="ECO:0000313" key="1">
    <source>
        <dbReference type="EMBL" id="KAK2963148.1"/>
    </source>
</evidence>
<dbReference type="Pfam" id="PF14735">
    <property type="entry name" value="HAUS4"/>
    <property type="match status" value="1"/>
</dbReference>
<sequence>MDVTKLPSSQSKLIQSGQFRLDAIDTMNTFAHLAPGLEPCQFPAGITDVDIQSFIENDSLTQTQFAQLKQYVTKEFELGTYDKDRVKALSVIQRHISAEANRLTKEKASMQHSLQVYRQIGMGFPALVQEYSNLLRQLEQQRWTLQQIAPQ</sequence>
<protein>
    <submittedName>
        <fullName evidence="1">Uncharacterized protein</fullName>
    </submittedName>
</protein>
<gene>
    <name evidence="1" type="ORF">BLNAU_1681</name>
</gene>
<comment type="caution">
    <text evidence="1">The sequence shown here is derived from an EMBL/GenBank/DDBJ whole genome shotgun (WGS) entry which is preliminary data.</text>
</comment>
<organism evidence="1 2">
    <name type="scientific">Blattamonas nauphoetae</name>
    <dbReference type="NCBI Taxonomy" id="2049346"/>
    <lineage>
        <taxon>Eukaryota</taxon>
        <taxon>Metamonada</taxon>
        <taxon>Preaxostyla</taxon>
        <taxon>Oxymonadida</taxon>
        <taxon>Blattamonas</taxon>
    </lineage>
</organism>
<proteinExistence type="predicted"/>
<accession>A0ABQ9YHB3</accession>
<dbReference type="PANTHER" id="PTHR16219:SF1">
    <property type="entry name" value="HAUS AUGMIN-LIKE COMPLEX SUBUNIT 4"/>
    <property type="match status" value="1"/>
</dbReference>
<dbReference type="InterPro" id="IPR029327">
    <property type="entry name" value="HAUS4"/>
</dbReference>
<name>A0ABQ9YHB3_9EUKA</name>